<organism evidence="7 8">
    <name type="scientific">Seleniivibrio woodruffii</name>
    <dbReference type="NCBI Taxonomy" id="1078050"/>
    <lineage>
        <taxon>Bacteria</taxon>
        <taxon>Pseudomonadati</taxon>
        <taxon>Deferribacterota</taxon>
        <taxon>Deferribacteres</taxon>
        <taxon>Deferribacterales</taxon>
        <taxon>Geovibrionaceae</taxon>
        <taxon>Seleniivibrio</taxon>
    </lineage>
</organism>
<dbReference type="EMBL" id="SMGG01000003">
    <property type="protein sequence ID" value="TCK61767.1"/>
    <property type="molecule type" value="Genomic_DNA"/>
</dbReference>
<evidence type="ECO:0000259" key="6">
    <source>
        <dbReference type="Pfam" id="PF13515"/>
    </source>
</evidence>
<feature type="transmembrane region" description="Helical" evidence="5">
    <location>
        <begin position="62"/>
        <end position="79"/>
    </location>
</feature>
<dbReference type="Proteomes" id="UP000294614">
    <property type="component" value="Unassembled WGS sequence"/>
</dbReference>
<evidence type="ECO:0000256" key="2">
    <source>
        <dbReference type="ARBA" id="ARBA00022692"/>
    </source>
</evidence>
<evidence type="ECO:0000256" key="3">
    <source>
        <dbReference type="ARBA" id="ARBA00022989"/>
    </source>
</evidence>
<comment type="subcellular location">
    <subcellularLocation>
        <location evidence="1">Membrane</location>
        <topology evidence="1">Multi-pass membrane protein</topology>
    </subcellularLocation>
</comment>
<keyword evidence="3 5" id="KW-1133">Transmembrane helix</keyword>
<feature type="transmembrane region" description="Helical" evidence="5">
    <location>
        <begin position="12"/>
        <end position="31"/>
    </location>
</feature>
<feature type="transmembrane region" description="Helical" evidence="5">
    <location>
        <begin position="134"/>
        <end position="152"/>
    </location>
</feature>
<protein>
    <submittedName>
        <fullName evidence="7">Fusaric acid resistance family protein</fullName>
    </submittedName>
</protein>
<dbReference type="InterPro" id="IPR049453">
    <property type="entry name" value="Memb_transporter_dom"/>
</dbReference>
<gene>
    <name evidence="7" type="ORF">C8D98_0273</name>
</gene>
<proteinExistence type="predicted"/>
<evidence type="ECO:0000256" key="1">
    <source>
        <dbReference type="ARBA" id="ARBA00004141"/>
    </source>
</evidence>
<keyword evidence="8" id="KW-1185">Reference proteome</keyword>
<keyword evidence="4 5" id="KW-0472">Membrane</keyword>
<dbReference type="GO" id="GO:0016020">
    <property type="term" value="C:membrane"/>
    <property type="evidence" value="ECO:0007669"/>
    <property type="project" value="UniProtKB-SubCell"/>
</dbReference>
<evidence type="ECO:0000256" key="5">
    <source>
        <dbReference type="SAM" id="Phobius"/>
    </source>
</evidence>
<dbReference type="RefSeq" id="WP_132871321.1">
    <property type="nucleotide sequence ID" value="NZ_JBLJBI010000009.1"/>
</dbReference>
<feature type="transmembrane region" description="Helical" evidence="5">
    <location>
        <begin position="85"/>
        <end position="103"/>
    </location>
</feature>
<feature type="domain" description="Integral membrane bound transporter" evidence="6">
    <location>
        <begin position="23"/>
        <end position="148"/>
    </location>
</feature>
<name>A0A4R1KCA8_9BACT</name>
<keyword evidence="2 5" id="KW-0812">Transmembrane</keyword>
<accession>A0A4R1KCA8</accession>
<dbReference type="Pfam" id="PF13515">
    <property type="entry name" value="FUSC_2"/>
    <property type="match status" value="1"/>
</dbReference>
<dbReference type="OrthoDB" id="556745at2"/>
<evidence type="ECO:0000313" key="7">
    <source>
        <dbReference type="EMBL" id="TCK61767.1"/>
    </source>
</evidence>
<evidence type="ECO:0000313" key="8">
    <source>
        <dbReference type="Proteomes" id="UP000294614"/>
    </source>
</evidence>
<comment type="caution">
    <text evidence="7">The sequence shown here is derived from an EMBL/GenBank/DDBJ whole genome shotgun (WGS) entry which is preliminary data.</text>
</comment>
<evidence type="ECO:0000256" key="4">
    <source>
        <dbReference type="ARBA" id="ARBA00023136"/>
    </source>
</evidence>
<sequence>MIRKIINVNWINHAFWTAAAVTIALFCAKLLGLAEFYWAPISAIIVMQSTLGQAWDTSKHRLIGTVIGALFAGAYSAVFTEVSTLMFGLSVFVLGIVCALLRLTVSAYRLGGVTFAIIMLMNHNEVAWRIGVDRIIEVSTGICAALLVSAIGPRSPFMRMPKERRLEHR</sequence>
<dbReference type="AlphaFoldDB" id="A0A4R1KCA8"/>
<reference evidence="7 8" key="1">
    <citation type="submission" date="2019-03" db="EMBL/GenBank/DDBJ databases">
        <title>Genomic Encyclopedia of Type Strains, Phase IV (KMG-IV): sequencing the most valuable type-strain genomes for metagenomic binning, comparative biology and taxonomic classification.</title>
        <authorList>
            <person name="Goeker M."/>
        </authorList>
    </citation>
    <scope>NUCLEOTIDE SEQUENCE [LARGE SCALE GENOMIC DNA]</scope>
    <source>
        <strain evidence="7 8">DSM 24984</strain>
    </source>
</reference>